<feature type="domain" description="Solute-binding protein family 5" evidence="2">
    <location>
        <begin position="95"/>
        <end position="474"/>
    </location>
</feature>
<dbReference type="PIRSF" id="PIRSF002741">
    <property type="entry name" value="MppA"/>
    <property type="match status" value="1"/>
</dbReference>
<dbReference type="GO" id="GO:0015833">
    <property type="term" value="P:peptide transport"/>
    <property type="evidence" value="ECO:0007669"/>
    <property type="project" value="TreeGrafter"/>
</dbReference>
<dbReference type="InterPro" id="IPR000914">
    <property type="entry name" value="SBP_5_dom"/>
</dbReference>
<dbReference type="PROSITE" id="PS51318">
    <property type="entry name" value="TAT"/>
    <property type="match status" value="1"/>
</dbReference>
<organism evidence="3 4">
    <name type="scientific">Actinomyces urogenitalis</name>
    <dbReference type="NCBI Taxonomy" id="103621"/>
    <lineage>
        <taxon>Bacteria</taxon>
        <taxon>Bacillati</taxon>
        <taxon>Actinomycetota</taxon>
        <taxon>Actinomycetes</taxon>
        <taxon>Actinomycetales</taxon>
        <taxon>Actinomycetaceae</taxon>
        <taxon>Actinomyces</taxon>
    </lineage>
</organism>
<dbReference type="InterPro" id="IPR039424">
    <property type="entry name" value="SBP_5"/>
</dbReference>
<evidence type="ECO:0000259" key="2">
    <source>
        <dbReference type="Pfam" id="PF00496"/>
    </source>
</evidence>
<evidence type="ECO:0000256" key="1">
    <source>
        <dbReference type="SAM" id="SignalP"/>
    </source>
</evidence>
<accession>A0A2I1KS27</accession>
<dbReference type="PANTHER" id="PTHR30290">
    <property type="entry name" value="PERIPLASMIC BINDING COMPONENT OF ABC TRANSPORTER"/>
    <property type="match status" value="1"/>
</dbReference>
<dbReference type="GO" id="GO:1904680">
    <property type="term" value="F:peptide transmembrane transporter activity"/>
    <property type="evidence" value="ECO:0007669"/>
    <property type="project" value="TreeGrafter"/>
</dbReference>
<dbReference type="EMBL" id="PKHA01000007">
    <property type="protein sequence ID" value="PKY98414.1"/>
    <property type="molecule type" value="Genomic_DNA"/>
</dbReference>
<feature type="signal peptide" evidence="1">
    <location>
        <begin position="1"/>
        <end position="22"/>
    </location>
</feature>
<keyword evidence="1" id="KW-0732">Signal</keyword>
<comment type="caution">
    <text evidence="3">The sequence shown here is derived from an EMBL/GenBank/DDBJ whole genome shotgun (WGS) entry which is preliminary data.</text>
</comment>
<evidence type="ECO:0000313" key="4">
    <source>
        <dbReference type="Proteomes" id="UP000234778"/>
    </source>
</evidence>
<dbReference type="AlphaFoldDB" id="A0A2I1KS27"/>
<dbReference type="GO" id="GO:0042597">
    <property type="term" value="C:periplasmic space"/>
    <property type="evidence" value="ECO:0007669"/>
    <property type="project" value="UniProtKB-ARBA"/>
</dbReference>
<dbReference type="InterPro" id="IPR006311">
    <property type="entry name" value="TAT_signal"/>
</dbReference>
<feature type="chain" id="PRO_5014182350" evidence="1">
    <location>
        <begin position="23"/>
        <end position="558"/>
    </location>
</feature>
<protein>
    <submittedName>
        <fullName evidence="3">ABC transporter substrate-binding protein</fullName>
    </submittedName>
</protein>
<dbReference type="InterPro" id="IPR030678">
    <property type="entry name" value="Peptide/Ni-bd"/>
</dbReference>
<dbReference type="GO" id="GO:0043190">
    <property type="term" value="C:ATP-binding cassette (ABC) transporter complex"/>
    <property type="evidence" value="ECO:0007669"/>
    <property type="project" value="InterPro"/>
</dbReference>
<dbReference type="PROSITE" id="PS51257">
    <property type="entry name" value="PROKAR_LIPOPROTEIN"/>
    <property type="match status" value="1"/>
</dbReference>
<gene>
    <name evidence="3" type="ORF">CYJ26_07370</name>
</gene>
<dbReference type="Pfam" id="PF00496">
    <property type="entry name" value="SBP_bac_5"/>
    <property type="match status" value="1"/>
</dbReference>
<evidence type="ECO:0000313" key="3">
    <source>
        <dbReference type="EMBL" id="PKY98414.1"/>
    </source>
</evidence>
<dbReference type="SUPFAM" id="SSF53850">
    <property type="entry name" value="Periplasmic binding protein-like II"/>
    <property type="match status" value="1"/>
</dbReference>
<dbReference type="Gene3D" id="3.10.105.10">
    <property type="entry name" value="Dipeptide-binding Protein, Domain 3"/>
    <property type="match status" value="1"/>
</dbReference>
<reference evidence="3 4" key="1">
    <citation type="submission" date="2017-12" db="EMBL/GenBank/DDBJ databases">
        <title>Phylogenetic diversity of female urinary microbiome.</title>
        <authorList>
            <person name="Thomas-White K."/>
            <person name="Wolfe A.J."/>
        </authorList>
    </citation>
    <scope>NUCLEOTIDE SEQUENCE [LARGE SCALE GENOMIC DNA]</scope>
    <source>
        <strain evidence="3 4">UMB0319</strain>
    </source>
</reference>
<dbReference type="Proteomes" id="UP000234778">
    <property type="component" value="Unassembled WGS sequence"/>
</dbReference>
<proteinExistence type="predicted"/>
<sequence length="558" mass="58149">MARTFTLSRRNLLAGAGMSALALTLAACGANERSASGSGASGAATATAGGTLRILTSSTDINWDPAKSQSMPMTSLGLVHRRLTTWKLAEGKDAEVVPDLATDTGTVSEDGLSWTYTLKDGLAFEDGTAITSAHIKYGLERTFAASLAGGLTYHKALLADAEGYEGPYEGSHLDSIETPDDKTIIFHLKQAYGDWPWIVAQPAFSPVPEDKDDPSTYARTPVASGPYRVAEYSTGVSATLERNEKWSADTDDIRLALPDTIVFELSQDESTATQRLIASSGDDANAFGADLVAAAQLAQVSGNADAKARLATTPEGGPLMYLAINTERVSDLEVRTAIAQAIDKATVVSALGGELGAEAATTIIAPGIPGREDYEGVAADVEAAKATFASKDVPSLVLLTANSAAYQAVAEAVAQSLTEAGLKVTIDPVEAETYSERASRGDGSTYDLVIGSWNADFPSAGAYIQPLFASSEIGNGGYNLGRYSNAEVDAAIEKALGTLDTADAQAQWVELDKKIAADVPIVPLANRRNSFLAGSGVTGFSVESYPAYPSYLTVGVSA</sequence>
<dbReference type="RefSeq" id="WP_006547663.1">
    <property type="nucleotide sequence ID" value="NZ_CP136961.1"/>
</dbReference>
<dbReference type="PANTHER" id="PTHR30290:SF83">
    <property type="entry name" value="ABC TRANSPORTER SUBSTRATE-BINDING PROTEIN"/>
    <property type="match status" value="1"/>
</dbReference>
<dbReference type="GeneID" id="81708747"/>
<dbReference type="Gene3D" id="3.40.190.10">
    <property type="entry name" value="Periplasmic binding protein-like II"/>
    <property type="match status" value="1"/>
</dbReference>
<dbReference type="CDD" id="cd08506">
    <property type="entry name" value="PBP2_clavulanate_OppA2"/>
    <property type="match status" value="1"/>
</dbReference>
<name>A0A2I1KS27_9ACTO</name>